<dbReference type="Gene3D" id="1.10.238.10">
    <property type="entry name" value="EF-hand"/>
    <property type="match status" value="1"/>
</dbReference>
<dbReference type="PANTHER" id="PTHR10183:SF433">
    <property type="entry name" value="CALPAIN-A-RELATED"/>
    <property type="match status" value="1"/>
</dbReference>
<dbReference type="PROSITE" id="PS50222">
    <property type="entry name" value="EF_HAND_2"/>
    <property type="match status" value="1"/>
</dbReference>
<sequence length="767" mass="87592">MSSGKLTNKTKESGKNSKVFGGRASLMSRFLPVTFKNDEATYGHSSHHHQHFYELRRHCLAQKILFEDPDFPATDSSLSMPNVTNVRWRRPHDITPNAQFFVDGASRFDICQGSLNDCWLLTAAANLTAHPWLFKRVIPEDNGFADDQHAGICHFRFWEFGQWVEVVIDDRLPTDAEGQLLYGRSANRNEFWSALLEKAYAKFYGSYGALDGGTAREAMQDLTGGLTEFYQPKKMVGREDQLWEILRSGFELGSLFACNLKSDPTGENVATREGLLRGHSYSISKVHTVDGLLSEGTSSIRLLRVRNPWGAGIEWNGRWSDKSREWKAIDGRERKRIGLTIESDGEFWIDLDDFMKHFDRLEVCHLSPDLHRVEEGEHEEPFQGAHRWQVSSLDGQWIRDTTAGGNVSFLETFSLNPQYTIHVQEDCASSSSVVIALSQKFRRADALPSLTIGFIVYRVTSEDLRLKPVPTKFFKSSDHAIVGGSIYINAREVSCRLILEPGLYLVIPSTFEPQEEGEFLLRIFTTQGNTLRENDAILCFGTIDDRVTEQSELFDSPRWALIADAFFNMADSQQRINPAGLQEILLNQFFKRNSSSSSSILNAQRFKRPASSPWRKMFSCLLQLCSCFCIHFIHRRRKDETQAKMRPDDPLTQADRSYGLELEQINKLLMSRAGDKQALGYEQFRTIVRDVYQWETVFSLYDTDRSGALDRKELRKALRSSGLNINNRILCKVLRQVEKLDRSQIELLDFVLCAAECQHAIDILHQD</sequence>
<dbReference type="Pfam" id="PF00648">
    <property type="entry name" value="Peptidase_C2"/>
    <property type="match status" value="1"/>
</dbReference>
<keyword evidence="11" id="KW-1185">Reference proteome</keyword>
<dbReference type="InterPro" id="IPR002048">
    <property type="entry name" value="EF_hand_dom"/>
</dbReference>
<keyword evidence="2 7" id="KW-0645">Protease</keyword>
<dbReference type="InterPro" id="IPR036213">
    <property type="entry name" value="Calpain_III_sf"/>
</dbReference>
<dbReference type="EnsemblMetazoa" id="ENSAATROPT016860">
    <property type="protein sequence ID" value="ENSAATROPP014846"/>
    <property type="gene ID" value="ENSAATROPG013804"/>
</dbReference>
<accession>A0AAG5DUR0</accession>
<dbReference type="InterPro" id="IPR011992">
    <property type="entry name" value="EF-hand-dom_pair"/>
</dbReference>
<dbReference type="InterPro" id="IPR038765">
    <property type="entry name" value="Papain-like_cys_pep_sf"/>
</dbReference>
<dbReference type="InterPro" id="IPR033883">
    <property type="entry name" value="C2_III"/>
</dbReference>
<dbReference type="GO" id="GO:0006508">
    <property type="term" value="P:proteolysis"/>
    <property type="evidence" value="ECO:0007669"/>
    <property type="project" value="UniProtKB-KW"/>
</dbReference>
<comment type="similarity">
    <text evidence="1">Belongs to the peptidase C2 family.</text>
</comment>
<dbReference type="GO" id="GO:0005509">
    <property type="term" value="F:calcium ion binding"/>
    <property type="evidence" value="ECO:0007669"/>
    <property type="project" value="InterPro"/>
</dbReference>
<evidence type="ECO:0000313" key="10">
    <source>
        <dbReference type="EnsemblMetazoa" id="ENSAATROPP014846"/>
    </source>
</evidence>
<keyword evidence="3 7" id="KW-0378">Hydrolase</keyword>
<evidence type="ECO:0000259" key="9">
    <source>
        <dbReference type="PROSITE" id="PS50222"/>
    </source>
</evidence>
<dbReference type="AlphaFoldDB" id="A0AAG5DUR0"/>
<evidence type="ECO:0000256" key="5">
    <source>
        <dbReference type="ARBA" id="ARBA00022837"/>
    </source>
</evidence>
<dbReference type="InterPro" id="IPR022683">
    <property type="entry name" value="Calpain_III"/>
</dbReference>
<dbReference type="Gene3D" id="2.60.120.380">
    <property type="match status" value="1"/>
</dbReference>
<dbReference type="GO" id="GO:0004198">
    <property type="term" value="F:calcium-dependent cysteine-type endopeptidase activity"/>
    <property type="evidence" value="ECO:0007669"/>
    <property type="project" value="InterPro"/>
</dbReference>
<dbReference type="CDD" id="cd00214">
    <property type="entry name" value="Calpain_III"/>
    <property type="match status" value="1"/>
</dbReference>
<reference evidence="10" key="1">
    <citation type="submission" date="2024-04" db="UniProtKB">
        <authorList>
            <consortium name="EnsemblMetazoa"/>
        </authorList>
    </citation>
    <scope>IDENTIFICATION</scope>
    <source>
        <strain evidence="10">EBRO</strain>
    </source>
</reference>
<dbReference type="InterPro" id="IPR018247">
    <property type="entry name" value="EF_Hand_1_Ca_BS"/>
</dbReference>
<proteinExistence type="inferred from homology"/>
<feature type="domain" description="Calpain catalytic" evidence="8">
    <location>
        <begin position="65"/>
        <end position="367"/>
    </location>
</feature>
<dbReference type="InterPro" id="IPR022684">
    <property type="entry name" value="Calpain_cysteine_protease"/>
</dbReference>
<organism evidence="10 11">
    <name type="scientific">Anopheles atroparvus</name>
    <name type="common">European mosquito</name>
    <dbReference type="NCBI Taxonomy" id="41427"/>
    <lineage>
        <taxon>Eukaryota</taxon>
        <taxon>Metazoa</taxon>
        <taxon>Ecdysozoa</taxon>
        <taxon>Arthropoda</taxon>
        <taxon>Hexapoda</taxon>
        <taxon>Insecta</taxon>
        <taxon>Pterygota</taxon>
        <taxon>Neoptera</taxon>
        <taxon>Endopterygota</taxon>
        <taxon>Diptera</taxon>
        <taxon>Nematocera</taxon>
        <taxon>Culicoidea</taxon>
        <taxon>Culicidae</taxon>
        <taxon>Anophelinae</taxon>
        <taxon>Anopheles</taxon>
    </lineage>
</organism>
<feature type="active site" evidence="6 7">
    <location>
        <position position="118"/>
    </location>
</feature>
<dbReference type="CDD" id="cd00044">
    <property type="entry name" value="CysPc"/>
    <property type="match status" value="1"/>
</dbReference>
<dbReference type="FunFam" id="3.90.70.10:FF:000114">
    <property type="entry name" value="Calpain a"/>
    <property type="match status" value="1"/>
</dbReference>
<feature type="active site" evidence="6 7">
    <location>
        <position position="307"/>
    </location>
</feature>
<evidence type="ECO:0000259" key="8">
    <source>
        <dbReference type="PROSITE" id="PS50203"/>
    </source>
</evidence>
<dbReference type="SUPFAM" id="SSF49758">
    <property type="entry name" value="Calpain large subunit, middle domain (domain III)"/>
    <property type="match status" value="1"/>
</dbReference>
<evidence type="ECO:0000256" key="7">
    <source>
        <dbReference type="PROSITE-ProRule" id="PRU00239"/>
    </source>
</evidence>
<evidence type="ECO:0000256" key="4">
    <source>
        <dbReference type="ARBA" id="ARBA00022807"/>
    </source>
</evidence>
<dbReference type="Proteomes" id="UP000075880">
    <property type="component" value="Unassembled WGS sequence"/>
</dbReference>
<dbReference type="SMART" id="SM00054">
    <property type="entry name" value="EFh"/>
    <property type="match status" value="1"/>
</dbReference>
<dbReference type="Gene3D" id="3.90.70.10">
    <property type="entry name" value="Cysteine proteinases"/>
    <property type="match status" value="1"/>
</dbReference>
<dbReference type="PANTHER" id="PTHR10183">
    <property type="entry name" value="CALPAIN"/>
    <property type="match status" value="1"/>
</dbReference>
<dbReference type="Pfam" id="PF13405">
    <property type="entry name" value="EF-hand_6"/>
    <property type="match status" value="1"/>
</dbReference>
<dbReference type="SMART" id="SM00230">
    <property type="entry name" value="CysPc"/>
    <property type="match status" value="1"/>
</dbReference>
<dbReference type="PROSITE" id="PS50203">
    <property type="entry name" value="CALPAIN_CAT"/>
    <property type="match status" value="1"/>
</dbReference>
<keyword evidence="4 7" id="KW-0788">Thiol protease</keyword>
<dbReference type="SMART" id="SM00720">
    <property type="entry name" value="calpain_III"/>
    <property type="match status" value="1"/>
</dbReference>
<dbReference type="Pfam" id="PF01067">
    <property type="entry name" value="Calpain_III"/>
    <property type="match status" value="1"/>
</dbReference>
<evidence type="ECO:0000256" key="3">
    <source>
        <dbReference type="ARBA" id="ARBA00022801"/>
    </source>
</evidence>
<dbReference type="SUPFAM" id="SSF47473">
    <property type="entry name" value="EF-hand"/>
    <property type="match status" value="1"/>
</dbReference>
<name>A0AAG5DUR0_ANOAO</name>
<evidence type="ECO:0008006" key="12">
    <source>
        <dbReference type="Google" id="ProtNLM"/>
    </source>
</evidence>
<dbReference type="PROSITE" id="PS00018">
    <property type="entry name" value="EF_HAND_1"/>
    <property type="match status" value="1"/>
</dbReference>
<dbReference type="FunFam" id="2.60.120.380:FF:000022">
    <property type="entry name" value="AGAP012066-PA"/>
    <property type="match status" value="1"/>
</dbReference>
<dbReference type="GO" id="GO:0005737">
    <property type="term" value="C:cytoplasm"/>
    <property type="evidence" value="ECO:0007669"/>
    <property type="project" value="TreeGrafter"/>
</dbReference>
<dbReference type="InterPro" id="IPR001300">
    <property type="entry name" value="Peptidase_C2_calpain_cat"/>
</dbReference>
<feature type="domain" description="EF-hand" evidence="9">
    <location>
        <begin position="693"/>
        <end position="724"/>
    </location>
</feature>
<evidence type="ECO:0000256" key="1">
    <source>
        <dbReference type="ARBA" id="ARBA00007623"/>
    </source>
</evidence>
<evidence type="ECO:0000313" key="11">
    <source>
        <dbReference type="Proteomes" id="UP000075880"/>
    </source>
</evidence>
<dbReference type="SUPFAM" id="SSF54001">
    <property type="entry name" value="Cysteine proteinases"/>
    <property type="match status" value="1"/>
</dbReference>
<evidence type="ECO:0000256" key="2">
    <source>
        <dbReference type="ARBA" id="ARBA00022670"/>
    </source>
</evidence>
<evidence type="ECO:0000256" key="6">
    <source>
        <dbReference type="PIRSR" id="PIRSR622684-1"/>
    </source>
</evidence>
<feature type="active site" evidence="6 7">
    <location>
        <position position="279"/>
    </location>
</feature>
<keyword evidence="5" id="KW-0106">Calcium</keyword>
<dbReference type="InterPro" id="IPR022682">
    <property type="entry name" value="Calpain_domain_III"/>
</dbReference>
<dbReference type="PRINTS" id="PR00704">
    <property type="entry name" value="CALPAIN"/>
</dbReference>
<protein>
    <recommendedName>
        <fullName evidence="12">Calpain catalytic domain-containing protein</fullName>
    </recommendedName>
</protein>